<evidence type="ECO:0000313" key="3">
    <source>
        <dbReference type="Proteomes" id="UP000771736"/>
    </source>
</evidence>
<gene>
    <name evidence="2" type="ORF">HXN26_00570</name>
</gene>
<proteinExistence type="predicted"/>
<name>A0A930HKF1_9BACT</name>
<dbReference type="EMBL" id="JABZSJ010000001">
    <property type="protein sequence ID" value="MBF1383341.1"/>
    <property type="molecule type" value="Genomic_DNA"/>
</dbReference>
<organism evidence="2 3">
    <name type="scientific">Prevotella aurantiaca</name>
    <dbReference type="NCBI Taxonomy" id="596085"/>
    <lineage>
        <taxon>Bacteria</taxon>
        <taxon>Pseudomonadati</taxon>
        <taxon>Bacteroidota</taxon>
        <taxon>Bacteroidia</taxon>
        <taxon>Bacteroidales</taxon>
        <taxon>Prevotellaceae</taxon>
        <taxon>Prevotella</taxon>
    </lineage>
</organism>
<evidence type="ECO:0000313" key="2">
    <source>
        <dbReference type="EMBL" id="MBF1383341.1"/>
    </source>
</evidence>
<comment type="caution">
    <text evidence="2">The sequence shown here is derived from an EMBL/GenBank/DDBJ whole genome shotgun (WGS) entry which is preliminary data.</text>
</comment>
<evidence type="ECO:0000256" key="1">
    <source>
        <dbReference type="SAM" id="MobiDB-lite"/>
    </source>
</evidence>
<feature type="region of interest" description="Disordered" evidence="1">
    <location>
        <begin position="42"/>
        <end position="65"/>
    </location>
</feature>
<dbReference type="AlphaFoldDB" id="A0A930HKF1"/>
<protein>
    <submittedName>
        <fullName evidence="2">Uncharacterized protein</fullName>
    </submittedName>
</protein>
<reference evidence="2" key="1">
    <citation type="submission" date="2020-04" db="EMBL/GenBank/DDBJ databases">
        <title>Deep metagenomics examines the oral microbiome during advanced dental caries in children, revealing novel taxa and co-occurrences with host molecules.</title>
        <authorList>
            <person name="Baker J.L."/>
            <person name="Morton J.T."/>
            <person name="Dinis M."/>
            <person name="Alvarez R."/>
            <person name="Tran N.C."/>
            <person name="Knight R."/>
            <person name="Edlund A."/>
        </authorList>
    </citation>
    <scope>NUCLEOTIDE SEQUENCE</scope>
    <source>
        <strain evidence="2">JCVI_44_bin.5</strain>
    </source>
</reference>
<dbReference type="Proteomes" id="UP000771736">
    <property type="component" value="Unassembled WGS sequence"/>
</dbReference>
<sequence>MMKTVKTVQTLLSSHREEYVAPMCEQIKIDVEGMLLRYSLDGGAGIAEDDDDDNWNEDDEDQNRA</sequence>
<accession>A0A930HKF1</accession>
<dbReference type="RefSeq" id="WP_273158141.1">
    <property type="nucleotide sequence ID" value="NZ_JABZSJ010000001.1"/>
</dbReference>
<feature type="compositionally biased region" description="Acidic residues" evidence="1">
    <location>
        <begin position="47"/>
        <end position="65"/>
    </location>
</feature>